<keyword evidence="4" id="KW-1185">Reference proteome</keyword>
<dbReference type="PANTHER" id="PTHR12461">
    <property type="entry name" value="HYPOXIA-INDUCIBLE FACTOR 1 ALPHA INHIBITOR-RELATED"/>
    <property type="match status" value="1"/>
</dbReference>
<dbReference type="PROSITE" id="PS51184">
    <property type="entry name" value="JMJC"/>
    <property type="match status" value="1"/>
</dbReference>
<feature type="compositionally biased region" description="Acidic residues" evidence="1">
    <location>
        <begin position="145"/>
        <end position="169"/>
    </location>
</feature>
<dbReference type="Gene3D" id="2.60.120.650">
    <property type="entry name" value="Cupin"/>
    <property type="match status" value="1"/>
</dbReference>
<dbReference type="Gene3D" id="2.60.120.10">
    <property type="entry name" value="Jelly Rolls"/>
    <property type="match status" value="2"/>
</dbReference>
<dbReference type="OrthoDB" id="415358at2759"/>
<feature type="compositionally biased region" description="Basic and acidic residues" evidence="1">
    <location>
        <begin position="1"/>
        <end position="20"/>
    </location>
</feature>
<gene>
    <name evidence="3" type="ORF">KLDO_g3663</name>
</gene>
<organism evidence="3 4">
    <name type="scientific">Kluyveromyces dobzhanskii CBS 2104</name>
    <dbReference type="NCBI Taxonomy" id="1427455"/>
    <lineage>
        <taxon>Eukaryota</taxon>
        <taxon>Fungi</taxon>
        <taxon>Dikarya</taxon>
        <taxon>Ascomycota</taxon>
        <taxon>Saccharomycotina</taxon>
        <taxon>Saccharomycetes</taxon>
        <taxon>Saccharomycetales</taxon>
        <taxon>Saccharomycetaceae</taxon>
        <taxon>Kluyveromyces</taxon>
    </lineage>
</organism>
<dbReference type="EMBL" id="CCBQ010000045">
    <property type="protein sequence ID" value="CDO95422.1"/>
    <property type="molecule type" value="Genomic_DNA"/>
</dbReference>
<dbReference type="AlphaFoldDB" id="A0A0A8LAZ2"/>
<feature type="domain" description="JmjC" evidence="2">
    <location>
        <begin position="223"/>
        <end position="500"/>
    </location>
</feature>
<dbReference type="InterPro" id="IPR003347">
    <property type="entry name" value="JmjC_dom"/>
</dbReference>
<dbReference type="SUPFAM" id="SSF51197">
    <property type="entry name" value="Clavaminate synthase-like"/>
    <property type="match status" value="1"/>
</dbReference>
<dbReference type="Proteomes" id="UP000031516">
    <property type="component" value="Unassembled WGS sequence"/>
</dbReference>
<sequence length="520" mass="59296">MPSKRSEPVDDPPLSKRSKDAPTSGELQYPGYKIPKDGLKLDTIRIPTTSEEKRYFFENYVSARKPCKFTEASGSFNWDLLRPNRIKKTLGNEVLQIEKKSDGGFGSGSKRVSMKFHDFINELLNGNKDLYLTTQYAEHDIEGQQTEDEDGTFSENEDYEEEHSTDEGETAFPENVSEAGSMDSINFDDLHDDFEDMNDDENDLEGEESNYLEDNISTVKELYQPPLDTLISDIPEQLDFLKLVPQQINLWVGSASEKDDNQSFLLDFDPKDNKLGLGRNVPGGGSSSGLHHDHADNIYIPVNGHKRFTLFGPSDVDKMYTVGNVDELYDTGIINYIRDEMAPKWSKLRPDGAIQTQYLQYVLDKHDLPEEAKKSYRKLLNCELQKENVSCSDDNAILDPPSFSKIPPTVVHLDKVHDKDLRQSIESIAREKWPKFFSAHRVSVDLKPGEMLYLPTGWFHEVTSFGSNDNNKQGQDIHVAVNYWLMPPTGGSVDQMYIDDYWNHYFKGVSNALRQVRETE</sequence>
<evidence type="ECO:0000313" key="3">
    <source>
        <dbReference type="EMBL" id="CDO95422.1"/>
    </source>
</evidence>
<dbReference type="InterPro" id="IPR041667">
    <property type="entry name" value="Cupin_8"/>
</dbReference>
<dbReference type="Pfam" id="PF13621">
    <property type="entry name" value="Cupin_8"/>
    <property type="match status" value="1"/>
</dbReference>
<feature type="region of interest" description="Disordered" evidence="1">
    <location>
        <begin position="140"/>
        <end position="171"/>
    </location>
</feature>
<reference evidence="3 4" key="1">
    <citation type="submission" date="2014-03" db="EMBL/GenBank/DDBJ databases">
        <title>The genome of Kluyveromyces dobzhanskii.</title>
        <authorList>
            <person name="Nystedt B."/>
            <person name="Astrom S."/>
        </authorList>
    </citation>
    <scope>NUCLEOTIDE SEQUENCE [LARGE SCALE GENOMIC DNA]</scope>
    <source>
        <strain evidence="3 4">CBS 2104</strain>
    </source>
</reference>
<proteinExistence type="predicted"/>
<accession>A0A0A8LAZ2</accession>
<evidence type="ECO:0000256" key="1">
    <source>
        <dbReference type="SAM" id="MobiDB-lite"/>
    </source>
</evidence>
<evidence type="ECO:0000313" key="4">
    <source>
        <dbReference type="Proteomes" id="UP000031516"/>
    </source>
</evidence>
<dbReference type="PANTHER" id="PTHR12461:SF100">
    <property type="entry name" value="JMJC DOMAIN-CONTAINING PROTEIN 4"/>
    <property type="match status" value="1"/>
</dbReference>
<name>A0A0A8LAZ2_9SACH</name>
<feature type="region of interest" description="Disordered" evidence="1">
    <location>
        <begin position="1"/>
        <end position="34"/>
    </location>
</feature>
<evidence type="ECO:0000259" key="2">
    <source>
        <dbReference type="PROSITE" id="PS51184"/>
    </source>
</evidence>
<protein>
    <submittedName>
        <fullName evidence="3">WGS project CCBQ000000000 data, contig 00015</fullName>
    </submittedName>
</protein>
<dbReference type="InterPro" id="IPR014710">
    <property type="entry name" value="RmlC-like_jellyroll"/>
</dbReference>
<comment type="caution">
    <text evidence="3">The sequence shown here is derived from an EMBL/GenBank/DDBJ whole genome shotgun (WGS) entry which is preliminary data.</text>
</comment>